<feature type="region of interest" description="Disordered" evidence="1">
    <location>
        <begin position="44"/>
        <end position="67"/>
    </location>
</feature>
<accession>A0A9X7UUK7</accession>
<dbReference type="Proteomes" id="UP000596074">
    <property type="component" value="Chromosome"/>
</dbReference>
<evidence type="ECO:0000313" key="2">
    <source>
        <dbReference type="EMBL" id="QQD23957.1"/>
    </source>
</evidence>
<dbReference type="KEGG" id="vcw:GJQ55_05455"/>
<dbReference type="AlphaFoldDB" id="A0A9X7UUK7"/>
<keyword evidence="3" id="KW-1185">Reference proteome</keyword>
<dbReference type="RefSeq" id="WP_228346504.1">
    <property type="nucleotide sequence ID" value="NZ_CP046056.1"/>
</dbReference>
<dbReference type="EMBL" id="CP046056">
    <property type="protein sequence ID" value="QQD23957.1"/>
    <property type="molecule type" value="Genomic_DNA"/>
</dbReference>
<proteinExistence type="predicted"/>
<protein>
    <submittedName>
        <fullName evidence="2">Uncharacterized protein</fullName>
    </submittedName>
</protein>
<organism evidence="2 3">
    <name type="scientific">Venatoribacter cucullus</name>
    <dbReference type="NCBI Taxonomy" id="2661630"/>
    <lineage>
        <taxon>Bacteria</taxon>
        <taxon>Pseudomonadati</taxon>
        <taxon>Pseudomonadota</taxon>
        <taxon>Gammaproteobacteria</taxon>
        <taxon>Oceanospirillales</taxon>
        <taxon>Oceanospirillaceae</taxon>
        <taxon>Venatoribacter</taxon>
    </lineage>
</organism>
<evidence type="ECO:0000313" key="3">
    <source>
        <dbReference type="Proteomes" id="UP000596074"/>
    </source>
</evidence>
<evidence type="ECO:0000256" key="1">
    <source>
        <dbReference type="SAM" id="MobiDB-lite"/>
    </source>
</evidence>
<reference evidence="2 3" key="1">
    <citation type="submission" date="2019-11" db="EMBL/GenBank/DDBJ databases">
        <title>Venatorbacter sp. nov. a predator of Campylobacter and other Gram-negative bacteria.</title>
        <authorList>
            <person name="Saeedi A."/>
            <person name="Cummings N.J."/>
            <person name="Connerton I.F."/>
            <person name="Connerton P.L."/>
        </authorList>
    </citation>
    <scope>NUCLEOTIDE SEQUENCE [LARGE SCALE GENOMIC DNA]</scope>
    <source>
        <strain evidence="2">XL5</strain>
    </source>
</reference>
<feature type="region of interest" description="Disordered" evidence="1">
    <location>
        <begin position="1"/>
        <end position="31"/>
    </location>
</feature>
<name>A0A9X7UUK7_9GAMM</name>
<sequence length="67" mass="6891">MKKHPGTAGSMPVKGTGCGIRPDLDELGADTGFDFSAAATLLPAQEESVAEKPQPSPASNGWKKPPN</sequence>
<gene>
    <name evidence="2" type="ORF">GJQ55_05455</name>
</gene>